<sequence>MTIPIQLSKLKKCLLSQLSAGVFTSVFKENLVPDKCSFNFVKKKQALGHRESIRRKRSDMLCDSVILLYDNTHTTLKTQELPIESALGRCFHISVEREPCSR</sequence>
<dbReference type="EMBL" id="BGPR01108613">
    <property type="protein sequence ID" value="GBM83350.1"/>
    <property type="molecule type" value="Genomic_DNA"/>
</dbReference>
<name>A0A4Y2J0A4_ARAVE</name>
<organism evidence="1 2">
    <name type="scientific">Araneus ventricosus</name>
    <name type="common">Orbweaver spider</name>
    <name type="synonym">Epeira ventricosa</name>
    <dbReference type="NCBI Taxonomy" id="182803"/>
    <lineage>
        <taxon>Eukaryota</taxon>
        <taxon>Metazoa</taxon>
        <taxon>Ecdysozoa</taxon>
        <taxon>Arthropoda</taxon>
        <taxon>Chelicerata</taxon>
        <taxon>Arachnida</taxon>
        <taxon>Araneae</taxon>
        <taxon>Araneomorphae</taxon>
        <taxon>Entelegynae</taxon>
        <taxon>Araneoidea</taxon>
        <taxon>Araneidae</taxon>
        <taxon>Araneus</taxon>
    </lineage>
</organism>
<accession>A0A4Y2J0A4</accession>
<dbReference type="AlphaFoldDB" id="A0A4Y2J0A4"/>
<protein>
    <submittedName>
        <fullName evidence="1">Uncharacterized protein</fullName>
    </submittedName>
</protein>
<reference evidence="1 2" key="1">
    <citation type="journal article" date="2019" name="Sci. Rep.">
        <title>Orb-weaving spider Araneus ventricosus genome elucidates the spidroin gene catalogue.</title>
        <authorList>
            <person name="Kono N."/>
            <person name="Nakamura H."/>
            <person name="Ohtoshi R."/>
            <person name="Moran D.A.P."/>
            <person name="Shinohara A."/>
            <person name="Yoshida Y."/>
            <person name="Fujiwara M."/>
            <person name="Mori M."/>
            <person name="Tomita M."/>
            <person name="Arakawa K."/>
        </authorList>
    </citation>
    <scope>NUCLEOTIDE SEQUENCE [LARGE SCALE GENOMIC DNA]</scope>
</reference>
<evidence type="ECO:0000313" key="2">
    <source>
        <dbReference type="Proteomes" id="UP000499080"/>
    </source>
</evidence>
<gene>
    <name evidence="1" type="ORF">AVEN_77424_1</name>
</gene>
<evidence type="ECO:0000313" key="1">
    <source>
        <dbReference type="EMBL" id="GBM83350.1"/>
    </source>
</evidence>
<comment type="caution">
    <text evidence="1">The sequence shown here is derived from an EMBL/GenBank/DDBJ whole genome shotgun (WGS) entry which is preliminary data.</text>
</comment>
<proteinExistence type="predicted"/>
<dbReference type="Proteomes" id="UP000499080">
    <property type="component" value="Unassembled WGS sequence"/>
</dbReference>
<keyword evidence="2" id="KW-1185">Reference proteome</keyword>